<dbReference type="CDD" id="cd18787">
    <property type="entry name" value="SF2_C_DEAD"/>
    <property type="match status" value="1"/>
</dbReference>
<evidence type="ECO:0000259" key="9">
    <source>
        <dbReference type="PROSITE" id="PS51192"/>
    </source>
</evidence>
<dbReference type="Gene3D" id="3.40.50.300">
    <property type="entry name" value="P-loop containing nucleotide triphosphate hydrolases"/>
    <property type="match status" value="2"/>
</dbReference>
<dbReference type="AlphaFoldDB" id="A0A5C8ZMP1"/>
<dbReference type="PANTHER" id="PTHR47959">
    <property type="entry name" value="ATP-DEPENDENT RNA HELICASE RHLE-RELATED"/>
    <property type="match status" value="1"/>
</dbReference>
<dbReference type="InterPro" id="IPR050079">
    <property type="entry name" value="DEAD_box_RNA_helicase"/>
</dbReference>
<feature type="domain" description="DEAD-box RNA helicase Q" evidence="11">
    <location>
        <begin position="3"/>
        <end position="31"/>
    </location>
</feature>
<sequence length="442" mass="47860">MPTVLQELPLDRQLRLALDQLALETPTPVQAQMIPAALAGSDLLVSAETGSGKTLAYLVPILQRLLSEQAPRDAGALALILVPTRELARQVLKSCRELTAKSPLQAMALTGGADFKYQKAQFRKNPEIVIATPGRLLEHCEKGSADLSALKVLVLDEADRMLDMGFRDDVLKIAGFCSPGRQTLLLSATLKTRGMGELGNSLLKEPQTIAVDPPRQAQASIHHQRILADSVDHKNQLLLALLENNEGRRSLVFANKRVTAERLSGLLGHHGLKVDSLHGEMSTEERKRVMAAFREGKIHVLCASDLAARGLDVPDIETVINYDLPHSGDDYVHRCGRTGRAGATGVAISLVEASQWNLMISIQRYLNMDFEQRALPGLKARYSGPKKTKGSGKAAGGKKKKTGKDGAKAKQRARDSKNKGKPKRGKPSGAVNDGTGPLMKKK</sequence>
<evidence type="ECO:0000259" key="10">
    <source>
        <dbReference type="PROSITE" id="PS51194"/>
    </source>
</evidence>
<protein>
    <submittedName>
        <fullName evidence="12">DEAD/DEAH box helicase</fullName>
    </submittedName>
</protein>
<dbReference type="SMART" id="SM00490">
    <property type="entry name" value="HELICc"/>
    <property type="match status" value="1"/>
</dbReference>
<dbReference type="InterPro" id="IPR044742">
    <property type="entry name" value="DEAD/DEAH_RhlB"/>
</dbReference>
<dbReference type="Pfam" id="PF00271">
    <property type="entry name" value="Helicase_C"/>
    <property type="match status" value="1"/>
</dbReference>
<dbReference type="InterPro" id="IPR014001">
    <property type="entry name" value="Helicase_ATP-bd"/>
</dbReference>
<dbReference type="InterPro" id="IPR027417">
    <property type="entry name" value="P-loop_NTPase"/>
</dbReference>
<evidence type="ECO:0000256" key="7">
    <source>
        <dbReference type="RuleBase" id="RU000492"/>
    </source>
</evidence>
<feature type="region of interest" description="Disordered" evidence="8">
    <location>
        <begin position="380"/>
        <end position="442"/>
    </location>
</feature>
<dbReference type="PROSITE" id="PS51194">
    <property type="entry name" value="HELICASE_CTER"/>
    <property type="match status" value="1"/>
</dbReference>
<feature type="compositionally biased region" description="Basic residues" evidence="8">
    <location>
        <begin position="384"/>
        <end position="402"/>
    </location>
</feature>
<dbReference type="GO" id="GO:0003724">
    <property type="term" value="F:RNA helicase activity"/>
    <property type="evidence" value="ECO:0007669"/>
    <property type="project" value="InterPro"/>
</dbReference>
<evidence type="ECO:0000256" key="6">
    <source>
        <dbReference type="PROSITE-ProRule" id="PRU00552"/>
    </source>
</evidence>
<dbReference type="OrthoDB" id="9805696at2"/>
<dbReference type="SUPFAM" id="SSF52540">
    <property type="entry name" value="P-loop containing nucleoside triphosphate hydrolases"/>
    <property type="match status" value="1"/>
</dbReference>
<feature type="short sequence motif" description="Q motif" evidence="6">
    <location>
        <begin position="3"/>
        <end position="31"/>
    </location>
</feature>
<reference evidence="12 13" key="1">
    <citation type="submission" date="2019-08" db="EMBL/GenBank/DDBJ databases">
        <title>Parahaliea maris sp. nov., isolated from the surface seawater.</title>
        <authorList>
            <person name="Liu Y."/>
        </authorList>
    </citation>
    <scope>NUCLEOTIDE SEQUENCE [LARGE SCALE GENOMIC DNA]</scope>
    <source>
        <strain evidence="12 13">S2-26</strain>
    </source>
</reference>
<dbReference type="GO" id="GO:0016787">
    <property type="term" value="F:hydrolase activity"/>
    <property type="evidence" value="ECO:0007669"/>
    <property type="project" value="UniProtKB-KW"/>
</dbReference>
<evidence type="ECO:0000313" key="12">
    <source>
        <dbReference type="EMBL" id="TXS89753.1"/>
    </source>
</evidence>
<dbReference type="PROSITE" id="PS51192">
    <property type="entry name" value="HELICASE_ATP_BIND_1"/>
    <property type="match status" value="1"/>
</dbReference>
<dbReference type="CDD" id="cd00268">
    <property type="entry name" value="DEADc"/>
    <property type="match status" value="1"/>
</dbReference>
<keyword evidence="4 7" id="KW-0067">ATP-binding</keyword>
<dbReference type="PROSITE" id="PS00039">
    <property type="entry name" value="DEAD_ATP_HELICASE"/>
    <property type="match status" value="1"/>
</dbReference>
<keyword evidence="3 7" id="KW-0347">Helicase</keyword>
<keyword evidence="2 7" id="KW-0378">Hydrolase</keyword>
<dbReference type="Proteomes" id="UP000321933">
    <property type="component" value="Unassembled WGS sequence"/>
</dbReference>
<dbReference type="Pfam" id="PF00270">
    <property type="entry name" value="DEAD"/>
    <property type="match status" value="1"/>
</dbReference>
<evidence type="ECO:0000256" key="5">
    <source>
        <dbReference type="ARBA" id="ARBA00038437"/>
    </source>
</evidence>
<dbReference type="SMART" id="SM00487">
    <property type="entry name" value="DEXDc"/>
    <property type="match status" value="1"/>
</dbReference>
<dbReference type="PROSITE" id="PS51195">
    <property type="entry name" value="Q_MOTIF"/>
    <property type="match status" value="1"/>
</dbReference>
<comment type="caution">
    <text evidence="12">The sequence shown here is derived from an EMBL/GenBank/DDBJ whole genome shotgun (WGS) entry which is preliminary data.</text>
</comment>
<evidence type="ECO:0000256" key="4">
    <source>
        <dbReference type="ARBA" id="ARBA00022840"/>
    </source>
</evidence>
<dbReference type="InterPro" id="IPR000629">
    <property type="entry name" value="RNA-helicase_DEAD-box_CS"/>
</dbReference>
<dbReference type="GO" id="GO:0005829">
    <property type="term" value="C:cytosol"/>
    <property type="evidence" value="ECO:0007669"/>
    <property type="project" value="TreeGrafter"/>
</dbReference>
<comment type="similarity">
    <text evidence="5 7">Belongs to the DEAD box helicase family.</text>
</comment>
<organism evidence="12 13">
    <name type="scientific">Parahaliea aestuarii</name>
    <dbReference type="NCBI Taxonomy" id="1852021"/>
    <lineage>
        <taxon>Bacteria</taxon>
        <taxon>Pseudomonadati</taxon>
        <taxon>Pseudomonadota</taxon>
        <taxon>Gammaproteobacteria</taxon>
        <taxon>Cellvibrionales</taxon>
        <taxon>Halieaceae</taxon>
        <taxon>Parahaliea</taxon>
    </lineage>
</organism>
<dbReference type="GO" id="GO:0005524">
    <property type="term" value="F:ATP binding"/>
    <property type="evidence" value="ECO:0007669"/>
    <property type="project" value="UniProtKB-KW"/>
</dbReference>
<accession>A0A5C8ZMP1</accession>
<name>A0A5C8ZMP1_9GAMM</name>
<dbReference type="GO" id="GO:0003676">
    <property type="term" value="F:nucleic acid binding"/>
    <property type="evidence" value="ECO:0007669"/>
    <property type="project" value="InterPro"/>
</dbReference>
<dbReference type="PANTHER" id="PTHR47959:SF3">
    <property type="entry name" value="ATP-DEPENDENT RNA HELICASE SRMB"/>
    <property type="match status" value="1"/>
</dbReference>
<evidence type="ECO:0000256" key="8">
    <source>
        <dbReference type="SAM" id="MobiDB-lite"/>
    </source>
</evidence>
<evidence type="ECO:0000256" key="1">
    <source>
        <dbReference type="ARBA" id="ARBA00022741"/>
    </source>
</evidence>
<dbReference type="InterPro" id="IPR014014">
    <property type="entry name" value="RNA_helicase_DEAD_Q_motif"/>
</dbReference>
<evidence type="ECO:0000259" key="11">
    <source>
        <dbReference type="PROSITE" id="PS51195"/>
    </source>
</evidence>
<dbReference type="InterPro" id="IPR001650">
    <property type="entry name" value="Helicase_C-like"/>
</dbReference>
<gene>
    <name evidence="12" type="ORF">FVW59_17260</name>
</gene>
<dbReference type="RefSeq" id="WP_148065611.1">
    <property type="nucleotide sequence ID" value="NZ_VRYZ01000008.1"/>
</dbReference>
<dbReference type="InterPro" id="IPR011545">
    <property type="entry name" value="DEAD/DEAH_box_helicase_dom"/>
</dbReference>
<keyword evidence="1 7" id="KW-0547">Nucleotide-binding</keyword>
<feature type="compositionally biased region" description="Basic and acidic residues" evidence="8">
    <location>
        <begin position="403"/>
        <end position="418"/>
    </location>
</feature>
<evidence type="ECO:0000256" key="2">
    <source>
        <dbReference type="ARBA" id="ARBA00022801"/>
    </source>
</evidence>
<dbReference type="EMBL" id="VRYZ01000008">
    <property type="protein sequence ID" value="TXS89753.1"/>
    <property type="molecule type" value="Genomic_DNA"/>
</dbReference>
<feature type="domain" description="Helicase ATP-binding" evidence="9">
    <location>
        <begin position="34"/>
        <end position="208"/>
    </location>
</feature>
<feature type="domain" description="Helicase C-terminal" evidence="10">
    <location>
        <begin position="233"/>
        <end position="381"/>
    </location>
</feature>
<evidence type="ECO:0000313" key="13">
    <source>
        <dbReference type="Proteomes" id="UP000321933"/>
    </source>
</evidence>
<proteinExistence type="inferred from homology"/>
<keyword evidence="13" id="KW-1185">Reference proteome</keyword>
<evidence type="ECO:0000256" key="3">
    <source>
        <dbReference type="ARBA" id="ARBA00022806"/>
    </source>
</evidence>